<keyword evidence="6" id="KW-0808">Transferase</keyword>
<dbReference type="InterPro" id="IPR019786">
    <property type="entry name" value="Zinc_finger_PHD-type_CS"/>
</dbReference>
<dbReference type="PROSITE" id="PS50089">
    <property type="entry name" value="ZF_RING_2"/>
    <property type="match status" value="1"/>
</dbReference>
<evidence type="ECO:0000259" key="25">
    <source>
        <dbReference type="PROSITE" id="PS50016"/>
    </source>
</evidence>
<keyword evidence="29" id="KW-1185">Reference proteome</keyword>
<evidence type="ECO:0000259" key="27">
    <source>
        <dbReference type="PROSITE" id="PS50119"/>
    </source>
</evidence>
<evidence type="ECO:0000256" key="21">
    <source>
        <dbReference type="PROSITE-ProRule" id="PRU00035"/>
    </source>
</evidence>
<evidence type="ECO:0000256" key="14">
    <source>
        <dbReference type="ARBA" id="ARBA00023054"/>
    </source>
</evidence>
<evidence type="ECO:0000256" key="13">
    <source>
        <dbReference type="ARBA" id="ARBA00023015"/>
    </source>
</evidence>
<feature type="domain" description="B box-type" evidence="27">
    <location>
        <begin position="347"/>
        <end position="388"/>
    </location>
</feature>
<dbReference type="PRINTS" id="PR00503">
    <property type="entry name" value="BROMODOMAIN"/>
</dbReference>
<dbReference type="SMART" id="SM00336">
    <property type="entry name" value="BBOX"/>
    <property type="match status" value="2"/>
</dbReference>
<dbReference type="PROSITE" id="PS50014">
    <property type="entry name" value="BROMODOMAIN_2"/>
    <property type="match status" value="1"/>
</dbReference>
<dbReference type="CDD" id="cd05502">
    <property type="entry name" value="Bromo_tif1_like"/>
    <property type="match status" value="1"/>
</dbReference>
<feature type="region of interest" description="Disordered" evidence="23">
    <location>
        <begin position="52"/>
        <end position="79"/>
    </location>
</feature>
<keyword evidence="15 21" id="KW-0103">Bromodomain</keyword>
<evidence type="ECO:0000256" key="15">
    <source>
        <dbReference type="ARBA" id="ARBA00023117"/>
    </source>
</evidence>
<dbReference type="GO" id="GO:0003677">
    <property type="term" value="F:DNA binding"/>
    <property type="evidence" value="ECO:0007669"/>
    <property type="project" value="UniProtKB-KW"/>
</dbReference>
<name>A0A2I0UFT2_LIMLA</name>
<feature type="compositionally biased region" description="Polar residues" evidence="23">
    <location>
        <begin position="667"/>
        <end position="682"/>
    </location>
</feature>
<dbReference type="SUPFAM" id="SSF47370">
    <property type="entry name" value="Bromodomain"/>
    <property type="match status" value="1"/>
</dbReference>
<dbReference type="GO" id="GO:0000785">
    <property type="term" value="C:chromatin"/>
    <property type="evidence" value="ECO:0007669"/>
    <property type="project" value="TreeGrafter"/>
</dbReference>
<dbReference type="PROSITE" id="PS01359">
    <property type="entry name" value="ZF_PHD_1"/>
    <property type="match status" value="1"/>
</dbReference>
<keyword evidence="12" id="KW-0689">Ribosomal protein</keyword>
<dbReference type="SUPFAM" id="SSF52080">
    <property type="entry name" value="Ribosomal proteins L15p and L18e"/>
    <property type="match status" value="1"/>
</dbReference>
<evidence type="ECO:0000256" key="11">
    <source>
        <dbReference type="ARBA" id="ARBA00022833"/>
    </source>
</evidence>
<dbReference type="PROSITE" id="PS50016">
    <property type="entry name" value="ZF_PHD_2"/>
    <property type="match status" value="1"/>
</dbReference>
<feature type="domain" description="Bromo" evidence="24">
    <location>
        <begin position="1299"/>
        <end position="1371"/>
    </location>
</feature>
<feature type="compositionally biased region" description="Basic and acidic residues" evidence="23">
    <location>
        <begin position="1146"/>
        <end position="1161"/>
    </location>
</feature>
<feature type="region of interest" description="Disordered" evidence="23">
    <location>
        <begin position="865"/>
        <end position="896"/>
    </location>
</feature>
<evidence type="ECO:0000256" key="5">
    <source>
        <dbReference type="ARBA" id="ARBA00022491"/>
    </source>
</evidence>
<comment type="pathway">
    <text evidence="3">Protein modification; protein ubiquitination.</text>
</comment>
<feature type="compositionally biased region" description="Polar residues" evidence="23">
    <location>
        <begin position="869"/>
        <end position="894"/>
    </location>
</feature>
<keyword evidence="10" id="KW-0833">Ubl conjugation pathway</keyword>
<dbReference type="InterPro" id="IPR017907">
    <property type="entry name" value="Znf_RING_CS"/>
</dbReference>
<dbReference type="InterPro" id="IPR036227">
    <property type="entry name" value="Ribosomal_uL15/eL18_sf"/>
</dbReference>
<evidence type="ECO:0000256" key="10">
    <source>
        <dbReference type="ARBA" id="ARBA00022786"/>
    </source>
</evidence>
<dbReference type="OrthoDB" id="1870062at2759"/>
<dbReference type="CDD" id="cd19811">
    <property type="entry name" value="Bbox1_TRIM66"/>
    <property type="match status" value="1"/>
</dbReference>
<feature type="coiled-coil region" evidence="22">
    <location>
        <begin position="392"/>
        <end position="466"/>
    </location>
</feature>
<keyword evidence="13" id="KW-0805">Transcription regulation</keyword>
<keyword evidence="17" id="KW-0804">Transcription</keyword>
<evidence type="ECO:0000259" key="26">
    <source>
        <dbReference type="PROSITE" id="PS50089"/>
    </source>
</evidence>
<dbReference type="Pfam" id="PF00643">
    <property type="entry name" value="zf-B_box"/>
    <property type="match status" value="1"/>
</dbReference>
<keyword evidence="8" id="KW-0677">Repeat</keyword>
<dbReference type="PANTHER" id="PTHR45915:SF7">
    <property type="entry name" value="TRIPARTITE MOTIF-CONTAINING PROTEIN 66"/>
    <property type="match status" value="1"/>
</dbReference>
<evidence type="ECO:0000256" key="9">
    <source>
        <dbReference type="ARBA" id="ARBA00022771"/>
    </source>
</evidence>
<feature type="domain" description="PHD-type" evidence="25">
    <location>
        <begin position="1212"/>
        <end position="1259"/>
    </location>
</feature>
<evidence type="ECO:0000259" key="24">
    <source>
        <dbReference type="PROSITE" id="PS50014"/>
    </source>
</evidence>
<evidence type="ECO:0000256" key="22">
    <source>
        <dbReference type="SAM" id="Coils"/>
    </source>
</evidence>
<evidence type="ECO:0000256" key="4">
    <source>
        <dbReference type="ARBA" id="ARBA00012483"/>
    </source>
</evidence>
<dbReference type="FunFam" id="3.30.160.60:FF:000074">
    <property type="entry name" value="Tripartite motif containing 66"/>
    <property type="match status" value="1"/>
</dbReference>
<dbReference type="InterPro" id="IPR037372">
    <property type="entry name" value="TRIM66_Bbox1_Znf"/>
</dbReference>
<dbReference type="CDD" id="cd15625">
    <property type="entry name" value="PHD_TIF1delta"/>
    <property type="match status" value="1"/>
</dbReference>
<feature type="domain" description="B box-type" evidence="27">
    <location>
        <begin position="287"/>
        <end position="333"/>
    </location>
</feature>
<feature type="compositionally biased region" description="Polar residues" evidence="23">
    <location>
        <begin position="623"/>
        <end position="636"/>
    </location>
</feature>
<feature type="region of interest" description="Disordered" evidence="23">
    <location>
        <begin position="1140"/>
        <end position="1161"/>
    </location>
</feature>
<dbReference type="InterPro" id="IPR036427">
    <property type="entry name" value="Bromodomain-like_sf"/>
</dbReference>
<dbReference type="InterPro" id="IPR011011">
    <property type="entry name" value="Znf_FYVE_PHD"/>
</dbReference>
<dbReference type="GO" id="GO:0061630">
    <property type="term" value="F:ubiquitin protein ligase activity"/>
    <property type="evidence" value="ECO:0007669"/>
    <property type="project" value="UniProtKB-EC"/>
</dbReference>
<comment type="catalytic activity">
    <reaction evidence="1">
        <text>S-ubiquitinyl-[E2 ubiquitin-conjugating enzyme]-L-cysteine + [acceptor protein]-L-lysine = [E2 ubiquitin-conjugating enzyme]-L-cysteine + N(6)-ubiquitinyl-[acceptor protein]-L-lysine.</text>
        <dbReference type="EC" id="2.3.2.27"/>
    </reaction>
</comment>
<feature type="compositionally biased region" description="Basic residues" evidence="23">
    <location>
        <begin position="52"/>
        <end position="72"/>
    </location>
</feature>
<evidence type="ECO:0000313" key="28">
    <source>
        <dbReference type="EMBL" id="PKU44889.1"/>
    </source>
</evidence>
<feature type="region of interest" description="Disordered" evidence="23">
    <location>
        <begin position="576"/>
        <end position="597"/>
    </location>
</feature>
<comment type="subcellular location">
    <subcellularLocation>
        <location evidence="2">Nucleus</location>
    </subcellularLocation>
</comment>
<dbReference type="GO" id="GO:0008270">
    <property type="term" value="F:zinc ion binding"/>
    <property type="evidence" value="ECO:0007669"/>
    <property type="project" value="UniProtKB-KW"/>
</dbReference>
<reference evidence="29" key="1">
    <citation type="submission" date="2017-11" db="EMBL/GenBank/DDBJ databases">
        <authorList>
            <person name="Lima N.C."/>
            <person name="Parody-Merino A.M."/>
            <person name="Battley P.F."/>
            <person name="Fidler A.E."/>
            <person name="Prosdocimi F."/>
        </authorList>
    </citation>
    <scope>NUCLEOTIDE SEQUENCE [LARGE SCALE GENOMIC DNA]</scope>
</reference>
<dbReference type="GO" id="GO:1990904">
    <property type="term" value="C:ribonucleoprotein complex"/>
    <property type="evidence" value="ECO:0007669"/>
    <property type="project" value="UniProtKB-KW"/>
</dbReference>
<dbReference type="Pfam" id="PF25287">
    <property type="entry name" value="zf-B_box_Trim66"/>
    <property type="match status" value="1"/>
</dbReference>
<dbReference type="FunFam" id="3.30.40.10:FF:000123">
    <property type="entry name" value="E3 ubiquitin-protein ligase TRIM33"/>
    <property type="match status" value="1"/>
</dbReference>
<dbReference type="PROSITE" id="PS50119">
    <property type="entry name" value="ZF_BBOX"/>
    <property type="match status" value="2"/>
</dbReference>
<dbReference type="Gene3D" id="3.100.10.10">
    <property type="match status" value="1"/>
</dbReference>
<dbReference type="EMBL" id="KZ505797">
    <property type="protein sequence ID" value="PKU44889.1"/>
    <property type="molecule type" value="Genomic_DNA"/>
</dbReference>
<keyword evidence="14 22" id="KW-0175">Coiled coil</keyword>
<dbReference type="SMART" id="SM00249">
    <property type="entry name" value="PHD"/>
    <property type="match status" value="1"/>
</dbReference>
<dbReference type="Gene3D" id="1.20.920.10">
    <property type="entry name" value="Bromodomain-like"/>
    <property type="match status" value="1"/>
</dbReference>
<keyword evidence="19" id="KW-0687">Ribonucleoprotein</keyword>
<evidence type="ECO:0000256" key="12">
    <source>
        <dbReference type="ARBA" id="ARBA00022980"/>
    </source>
</evidence>
<feature type="compositionally biased region" description="Polar residues" evidence="23">
    <location>
        <begin position="584"/>
        <end position="596"/>
    </location>
</feature>
<dbReference type="Pfam" id="PF00628">
    <property type="entry name" value="PHD"/>
    <property type="match status" value="1"/>
</dbReference>
<dbReference type="InterPro" id="IPR003649">
    <property type="entry name" value="Bbox_C"/>
</dbReference>
<accession>A0A2I0UFT2</accession>
<dbReference type="SMART" id="SM00502">
    <property type="entry name" value="BBC"/>
    <property type="match status" value="1"/>
</dbReference>
<evidence type="ECO:0000256" key="8">
    <source>
        <dbReference type="ARBA" id="ARBA00022737"/>
    </source>
</evidence>
<evidence type="ECO:0000313" key="29">
    <source>
        <dbReference type="Proteomes" id="UP000233556"/>
    </source>
</evidence>
<evidence type="ECO:0000256" key="18">
    <source>
        <dbReference type="ARBA" id="ARBA00023242"/>
    </source>
</evidence>
<dbReference type="InterPro" id="IPR001487">
    <property type="entry name" value="Bromodomain"/>
</dbReference>
<dbReference type="GO" id="GO:0005840">
    <property type="term" value="C:ribosome"/>
    <property type="evidence" value="ECO:0007669"/>
    <property type="project" value="UniProtKB-KW"/>
</dbReference>
<dbReference type="SUPFAM" id="SSF57850">
    <property type="entry name" value="RING/U-box"/>
    <property type="match status" value="1"/>
</dbReference>
<evidence type="ECO:0000256" key="20">
    <source>
        <dbReference type="PROSITE-ProRule" id="PRU00024"/>
    </source>
</evidence>
<dbReference type="InterPro" id="IPR019787">
    <property type="entry name" value="Znf_PHD-finger"/>
</dbReference>
<dbReference type="InterPro" id="IPR013083">
    <property type="entry name" value="Znf_RING/FYVE/PHD"/>
</dbReference>
<dbReference type="PROSITE" id="PS00518">
    <property type="entry name" value="ZF_RING_1"/>
    <property type="match status" value="1"/>
</dbReference>
<feature type="compositionally biased region" description="Low complexity" evidence="23">
    <location>
        <begin position="750"/>
        <end position="759"/>
    </location>
</feature>
<dbReference type="SUPFAM" id="SSF57845">
    <property type="entry name" value="B-box zinc-binding domain"/>
    <property type="match status" value="1"/>
</dbReference>
<dbReference type="InterPro" id="IPR001841">
    <property type="entry name" value="Znf_RING"/>
</dbReference>
<keyword evidence="18" id="KW-0539">Nucleus</keyword>
<evidence type="ECO:0000256" key="7">
    <source>
        <dbReference type="ARBA" id="ARBA00022723"/>
    </source>
</evidence>
<reference evidence="29" key="2">
    <citation type="submission" date="2017-12" db="EMBL/GenBank/DDBJ databases">
        <title>Genome sequence of the Bar-tailed Godwit (Limosa lapponica baueri).</title>
        <authorList>
            <person name="Lima N.C.B."/>
            <person name="Parody-Merino A.M."/>
            <person name="Battley P.F."/>
            <person name="Fidler A.E."/>
            <person name="Prosdocimi F."/>
        </authorList>
    </citation>
    <scope>NUCLEOTIDE SEQUENCE [LARGE SCALE GENOMIC DNA]</scope>
</reference>
<dbReference type="GO" id="GO:0005634">
    <property type="term" value="C:nucleus"/>
    <property type="evidence" value="ECO:0007669"/>
    <property type="project" value="UniProtKB-SubCell"/>
</dbReference>
<feature type="domain" description="RING-type" evidence="26">
    <location>
        <begin position="210"/>
        <end position="264"/>
    </location>
</feature>
<evidence type="ECO:0000256" key="1">
    <source>
        <dbReference type="ARBA" id="ARBA00000900"/>
    </source>
</evidence>
<organism evidence="28 29">
    <name type="scientific">Limosa lapponica baueri</name>
    <dbReference type="NCBI Taxonomy" id="1758121"/>
    <lineage>
        <taxon>Eukaryota</taxon>
        <taxon>Metazoa</taxon>
        <taxon>Chordata</taxon>
        <taxon>Craniata</taxon>
        <taxon>Vertebrata</taxon>
        <taxon>Euteleostomi</taxon>
        <taxon>Archelosauria</taxon>
        <taxon>Archosauria</taxon>
        <taxon>Dinosauria</taxon>
        <taxon>Saurischia</taxon>
        <taxon>Theropoda</taxon>
        <taxon>Coelurosauria</taxon>
        <taxon>Aves</taxon>
        <taxon>Neognathae</taxon>
        <taxon>Neoaves</taxon>
        <taxon>Charadriiformes</taxon>
        <taxon>Scolopacidae</taxon>
        <taxon>Limosa</taxon>
    </lineage>
</organism>
<dbReference type="InterPro" id="IPR001965">
    <property type="entry name" value="Znf_PHD"/>
</dbReference>
<keyword evidence="11" id="KW-0862">Zinc</keyword>
<evidence type="ECO:0000256" key="2">
    <source>
        <dbReference type="ARBA" id="ARBA00004123"/>
    </source>
</evidence>
<dbReference type="Gene3D" id="3.30.160.60">
    <property type="entry name" value="Classic Zinc Finger"/>
    <property type="match status" value="1"/>
</dbReference>
<proteinExistence type="predicted"/>
<dbReference type="PANTHER" id="PTHR45915">
    <property type="entry name" value="TRANSCRIPTION INTERMEDIARY FACTOR"/>
    <property type="match status" value="1"/>
</dbReference>
<evidence type="ECO:0000256" key="6">
    <source>
        <dbReference type="ARBA" id="ARBA00022679"/>
    </source>
</evidence>
<dbReference type="InterPro" id="IPR000315">
    <property type="entry name" value="Znf_B-box"/>
</dbReference>
<dbReference type="Proteomes" id="UP000233556">
    <property type="component" value="Unassembled WGS sequence"/>
</dbReference>
<keyword evidence="7" id="KW-0479">Metal-binding</keyword>
<sequence length="1486" mass="167985">MAPGCVAAEGSAVSERRPRRRAGVVALPVAARSAHSCSPVLLQPSRLRKTRKLRGHVSHGHGRVGKHRKHPGGRGNAGGLHHHRINFDKYHPGYFGKVGMRHYHLKRNQKFCPTVNLDKLWTLVSEQTRLNYAKNEAGLAPVIDVVRSKLLGSYWVPTEVFASCIHQNMRLIVIYSIREGIVMSHFVTLHVFDVKLQPAEMETLDLLRNCLVCKWDLRRRDPRMLPCLHSFCKDCLPDLIQGYSCIPTEYEVLYEGILSCPVCKQTCFARDVVENFFLKDFPTGNSAMAKSCSMCKEKRPAHSLCTSCNKWLCSTCTEEHRHVKEAGDHLLSVSLKGCTATEDEASEFSLFCPVHTQEPLKLFCETCDTLTCRSCLLTEHKEHRFRHLDEALQNQRVILENVITKVEEKKNEIHVSAKQIEDRLLEVKHLHKKVENQIKMAKMVLMNEINKRTNILLEQLEKITSERKQKLEQQLQSVVVLSRQVEHVQNFISWAVCSKSSVPFLFSKELIVFQIQRLLETNCNTDIGPPLKIRFTWDPSYWTKQLSNFGGFTMEGGHISHSDVLPCGNVQGLPTSLFHGHRSPASQLDPVNSQPHQFPPAVQCPAPVCCSHCLSIPHPNKAQPSYQDINRPQNFRQPPEVHQQHFPLQYSTQQHDKEQRGPPQPMKLTQSGLEQQSQSEPENMSGRMGKHLPSQQLQQTAPLGYAVVSHEAQQVHMSHPQPFRTQASLQTSTMQVQLGHLQKIKSNHLQQPPQQQQMPPASPPSGQNENTHKQVIQQSLDIMHHQFELEEMKKDLELLLQAQGQSSLQLNQAKPPQHVQQTIVGQINYIVRQPAPVQQQIQDEAQVCESSAEFDAQKLVIPLGKRDNPSLSQSLDEEASVSSHSPESTLQQSAFHPVRKRSASLSIVGFSSDLEMELPSTKLSSSADLQMQGAAAVTLSPSLNVLCDSDTAESIPSYSLALGGAPSDLSPGATAGLPPGDALQGSTKCKLENEDFNTADHPLENSLTTPGQDAVNELTLSVQKVLEEPINLSIKKSRHCTSPSELLSNTSFLPVNARMRQIRSKEDSNNCENEHFEMDMKSNQNVRSNPKEQKIPYVRLERLKICTSEAGELPVFKLQPRDNEQEGNFLLMIESGTQSSSMSIKINKDSPPEGLKSKEENSKDRKFLISQATEQTQSPLVDTAFVDQKLSNGISIMKKSPVTQEVNPIENEDFCAVCLNGGELLCCDHCPKVFHLSCHVPALLSFPVGEWVCTLCRNPVKPEVEYDCENTRYSHSCNAQYGLDEYDQKKCEKLVLSLFCSSMSLPFHEPVSPLARHYYQIIKRPMDLSVIRKKLQKKDKSHYSAPEELVTDVRLMFWNCAKFNYPDSEVAEAGRCLDVFFESKLKEIYPDRHFPSMQQEDSDSEEVESQNSKMLPQDFQWPSYGQECIQPKRRRRHTESEKTKRMMFQPANSLPQVLWIDNKVFESVNIQSVKSYICFAVFTLKY</sequence>
<dbReference type="SMART" id="SM00297">
    <property type="entry name" value="BROMO"/>
    <property type="match status" value="1"/>
</dbReference>
<feature type="region of interest" description="Disordered" evidence="23">
    <location>
        <begin position="623"/>
        <end position="694"/>
    </location>
</feature>
<dbReference type="SMART" id="SM00184">
    <property type="entry name" value="RING"/>
    <property type="match status" value="2"/>
</dbReference>
<evidence type="ECO:0000256" key="17">
    <source>
        <dbReference type="ARBA" id="ARBA00023163"/>
    </source>
</evidence>
<gene>
    <name evidence="28" type="ORF">llap_4823</name>
</gene>
<dbReference type="SUPFAM" id="SSF57903">
    <property type="entry name" value="FYVE/PHD zinc finger"/>
    <property type="match status" value="1"/>
</dbReference>
<evidence type="ECO:0000256" key="16">
    <source>
        <dbReference type="ARBA" id="ARBA00023125"/>
    </source>
</evidence>
<feature type="region of interest" description="Disordered" evidence="23">
    <location>
        <begin position="748"/>
        <end position="771"/>
    </location>
</feature>
<keyword evidence="5" id="KW-0678">Repressor</keyword>
<dbReference type="CDD" id="cd19794">
    <property type="entry name" value="Bbox2_TRIM66-like"/>
    <property type="match status" value="1"/>
</dbReference>
<keyword evidence="16" id="KW-0238">DNA-binding</keyword>
<evidence type="ECO:0000256" key="23">
    <source>
        <dbReference type="SAM" id="MobiDB-lite"/>
    </source>
</evidence>
<protein>
    <recommendedName>
        <fullName evidence="4">RING-type E3 ubiquitin transferase</fullName>
        <ecNumber evidence="4">2.3.2.27</ecNumber>
    </recommendedName>
</protein>
<dbReference type="Gene3D" id="3.30.40.10">
    <property type="entry name" value="Zinc/RING finger domain, C3HC4 (zinc finger)"/>
    <property type="match status" value="2"/>
</dbReference>
<dbReference type="EC" id="2.3.2.27" evidence="4"/>
<evidence type="ECO:0000256" key="3">
    <source>
        <dbReference type="ARBA" id="ARBA00004906"/>
    </source>
</evidence>
<dbReference type="Pfam" id="PF00439">
    <property type="entry name" value="Bromodomain"/>
    <property type="match status" value="1"/>
</dbReference>
<evidence type="ECO:0000256" key="19">
    <source>
        <dbReference type="ARBA" id="ARBA00023274"/>
    </source>
</evidence>
<keyword evidence="9 20" id="KW-0863">Zinc-finger</keyword>